<protein>
    <recommendedName>
        <fullName evidence="5">5-formyltetrahydrofolate cyclo-ligase</fullName>
        <ecNumber evidence="5">6.3.3.2</ecNumber>
    </recommendedName>
</protein>
<dbReference type="PANTHER" id="PTHR23407:SF1">
    <property type="entry name" value="5-FORMYLTETRAHYDROFOLATE CYCLO-LIGASE"/>
    <property type="match status" value="1"/>
</dbReference>
<dbReference type="EMBL" id="JAGMWN010000001">
    <property type="protein sequence ID" value="MBP5855778.1"/>
    <property type="molecule type" value="Genomic_DNA"/>
</dbReference>
<dbReference type="PANTHER" id="PTHR23407">
    <property type="entry name" value="ATPASE INHIBITOR/5-FORMYLTETRAHYDROFOLATE CYCLO-LIGASE"/>
    <property type="match status" value="1"/>
</dbReference>
<dbReference type="EC" id="6.3.3.2" evidence="5"/>
<dbReference type="GO" id="GO:0046872">
    <property type="term" value="F:metal ion binding"/>
    <property type="evidence" value="ECO:0007669"/>
    <property type="project" value="UniProtKB-KW"/>
</dbReference>
<keyword evidence="3 4" id="KW-0067">ATP-binding</keyword>
<dbReference type="InterPro" id="IPR002698">
    <property type="entry name" value="FTHF_cligase"/>
</dbReference>
<dbReference type="Pfam" id="PF01812">
    <property type="entry name" value="5-FTHF_cyc-lig"/>
    <property type="match status" value="1"/>
</dbReference>
<reference evidence="6" key="1">
    <citation type="submission" date="2021-04" db="EMBL/GenBank/DDBJ databases">
        <authorList>
            <person name="Zhang D.-C."/>
        </authorList>
    </citation>
    <scope>NUCLEOTIDE SEQUENCE</scope>
    <source>
        <strain evidence="6">CGMCC 1.15697</strain>
    </source>
</reference>
<dbReference type="AlphaFoldDB" id="A0A8J7RZ65"/>
<evidence type="ECO:0000256" key="2">
    <source>
        <dbReference type="ARBA" id="ARBA00022741"/>
    </source>
</evidence>
<evidence type="ECO:0000313" key="6">
    <source>
        <dbReference type="EMBL" id="MBP5855778.1"/>
    </source>
</evidence>
<keyword evidence="2 4" id="KW-0547">Nucleotide-binding</keyword>
<keyword evidence="5" id="KW-0479">Metal-binding</keyword>
<keyword evidence="6" id="KW-0436">Ligase</keyword>
<comment type="cofactor">
    <cofactor evidence="5">
        <name>Mg(2+)</name>
        <dbReference type="ChEBI" id="CHEBI:18420"/>
    </cofactor>
</comment>
<dbReference type="InterPro" id="IPR024185">
    <property type="entry name" value="FTHF_cligase-like_sf"/>
</dbReference>
<evidence type="ECO:0000256" key="4">
    <source>
        <dbReference type="PIRSR" id="PIRSR006806-1"/>
    </source>
</evidence>
<name>A0A8J7RZ65_9PROT</name>
<evidence type="ECO:0000256" key="5">
    <source>
        <dbReference type="RuleBase" id="RU361279"/>
    </source>
</evidence>
<dbReference type="RefSeq" id="WP_210680351.1">
    <property type="nucleotide sequence ID" value="NZ_JAGMWN010000001.1"/>
</dbReference>
<dbReference type="NCBIfam" id="TIGR02727">
    <property type="entry name" value="MTHFS_bact"/>
    <property type="match status" value="1"/>
</dbReference>
<dbReference type="Gene3D" id="3.40.50.10420">
    <property type="entry name" value="NagB/RpiA/CoA transferase-like"/>
    <property type="match status" value="1"/>
</dbReference>
<organism evidence="6 7">
    <name type="scientific">Marivibrio halodurans</name>
    <dbReference type="NCBI Taxonomy" id="2039722"/>
    <lineage>
        <taxon>Bacteria</taxon>
        <taxon>Pseudomonadati</taxon>
        <taxon>Pseudomonadota</taxon>
        <taxon>Alphaproteobacteria</taxon>
        <taxon>Rhodospirillales</taxon>
        <taxon>Rhodospirillaceae</taxon>
        <taxon>Marivibrio</taxon>
    </lineage>
</organism>
<dbReference type="Proteomes" id="UP000672602">
    <property type="component" value="Unassembled WGS sequence"/>
</dbReference>
<comment type="caution">
    <text evidence="6">The sequence shown here is derived from an EMBL/GenBank/DDBJ whole genome shotgun (WGS) entry which is preliminary data.</text>
</comment>
<dbReference type="GO" id="GO:0009396">
    <property type="term" value="P:folic acid-containing compound biosynthetic process"/>
    <property type="evidence" value="ECO:0007669"/>
    <property type="project" value="TreeGrafter"/>
</dbReference>
<accession>A0A8J7RZ65</accession>
<feature type="binding site" evidence="4">
    <location>
        <position position="73"/>
    </location>
    <ligand>
        <name>substrate</name>
    </ligand>
</feature>
<dbReference type="SUPFAM" id="SSF100950">
    <property type="entry name" value="NagB/RpiA/CoA transferase-like"/>
    <property type="match status" value="1"/>
</dbReference>
<evidence type="ECO:0000313" key="7">
    <source>
        <dbReference type="Proteomes" id="UP000672602"/>
    </source>
</evidence>
<evidence type="ECO:0000256" key="1">
    <source>
        <dbReference type="ARBA" id="ARBA00010638"/>
    </source>
</evidence>
<dbReference type="GO" id="GO:0030272">
    <property type="term" value="F:5-formyltetrahydrofolate cyclo-ligase activity"/>
    <property type="evidence" value="ECO:0007669"/>
    <property type="project" value="UniProtKB-EC"/>
</dbReference>
<keyword evidence="7" id="KW-1185">Reference proteome</keyword>
<dbReference type="GO" id="GO:0005524">
    <property type="term" value="F:ATP binding"/>
    <property type="evidence" value="ECO:0007669"/>
    <property type="project" value="UniProtKB-KW"/>
</dbReference>
<proteinExistence type="inferred from homology"/>
<dbReference type="GO" id="GO:0035999">
    <property type="term" value="P:tetrahydrofolate interconversion"/>
    <property type="evidence" value="ECO:0007669"/>
    <property type="project" value="TreeGrafter"/>
</dbReference>
<comment type="similarity">
    <text evidence="1 5">Belongs to the 5-formyltetrahydrofolate cyclo-ligase family.</text>
</comment>
<keyword evidence="5" id="KW-0460">Magnesium</keyword>
<dbReference type="PIRSF" id="PIRSF006806">
    <property type="entry name" value="FTHF_cligase"/>
    <property type="match status" value="1"/>
</dbReference>
<evidence type="ECO:0000256" key="3">
    <source>
        <dbReference type="ARBA" id="ARBA00022840"/>
    </source>
</evidence>
<feature type="binding site" evidence="4">
    <location>
        <begin position="148"/>
        <end position="156"/>
    </location>
    <ligand>
        <name>ATP</name>
        <dbReference type="ChEBI" id="CHEBI:30616"/>
    </ligand>
</feature>
<comment type="catalytic activity">
    <reaction evidence="5">
        <text>(6S)-5-formyl-5,6,7,8-tetrahydrofolate + ATP = (6R)-5,10-methenyltetrahydrofolate + ADP + phosphate</text>
        <dbReference type="Rhea" id="RHEA:10488"/>
        <dbReference type="ChEBI" id="CHEBI:30616"/>
        <dbReference type="ChEBI" id="CHEBI:43474"/>
        <dbReference type="ChEBI" id="CHEBI:57455"/>
        <dbReference type="ChEBI" id="CHEBI:57457"/>
        <dbReference type="ChEBI" id="CHEBI:456216"/>
        <dbReference type="EC" id="6.3.3.2"/>
    </reaction>
</comment>
<sequence length="210" mass="23127">MTGERDRADEVSPLGADLKAWRKAERARLIESRLSIPGDLRRRHDARIMACLETMLEPVAGRIIAAYWPFKGEPDLRRLLERIDAHGGRCALPVVVARGQPLIFRAWSPGEKLTRGIWNIPIPGEDAPCVVPDMVIAPVVGFDSAGYRLGYGGGFYDRTLAALERRPELHGVGYSSAAIRTIFPQWHDIPLGRVVTEEGPIRFGPAGQGA</sequence>
<dbReference type="InterPro" id="IPR037171">
    <property type="entry name" value="NagB/RpiA_transferase-like"/>
</dbReference>
<gene>
    <name evidence="6" type="ORF">KAJ83_02065</name>
</gene>